<proteinExistence type="predicted"/>
<dbReference type="InterPro" id="IPR016032">
    <property type="entry name" value="Sig_transdc_resp-reg_C-effctor"/>
</dbReference>
<comment type="caution">
    <text evidence="2">The sequence shown here is derived from an EMBL/GenBank/DDBJ whole genome shotgun (WGS) entry which is preliminary data.</text>
</comment>
<reference evidence="2" key="1">
    <citation type="submission" date="2022-05" db="EMBL/GenBank/DDBJ databases">
        <title>Sphingomonas sp. strain RP10 Genome sequencing and assembly.</title>
        <authorList>
            <person name="Kim I."/>
        </authorList>
    </citation>
    <scope>NUCLEOTIDE SEQUENCE</scope>
    <source>
        <strain evidence="2">RP10</strain>
    </source>
</reference>
<protein>
    <submittedName>
        <fullName evidence="2">LuxR family transcriptional regulator</fullName>
    </submittedName>
</protein>
<dbReference type="Proteomes" id="UP001139486">
    <property type="component" value="Unassembled WGS sequence"/>
</dbReference>
<keyword evidence="3" id="KW-1185">Reference proteome</keyword>
<dbReference type="Gene3D" id="1.10.10.10">
    <property type="entry name" value="Winged helix-like DNA-binding domain superfamily/Winged helix DNA-binding domain"/>
    <property type="match status" value="1"/>
</dbReference>
<dbReference type="InterPro" id="IPR000792">
    <property type="entry name" value="Tscrpt_reg_LuxR_C"/>
</dbReference>
<dbReference type="SMART" id="SM00421">
    <property type="entry name" value="HTH_LUXR"/>
    <property type="match status" value="1"/>
</dbReference>
<dbReference type="SUPFAM" id="SSF46894">
    <property type="entry name" value="C-terminal effector domain of the bipartite response regulators"/>
    <property type="match status" value="1"/>
</dbReference>
<name>A0A9X2KUF2_9SPHN</name>
<dbReference type="EMBL" id="JAMLDY010000017">
    <property type="protein sequence ID" value="MCP3735928.1"/>
    <property type="molecule type" value="Genomic_DNA"/>
</dbReference>
<feature type="domain" description="HTH luxR-type" evidence="1">
    <location>
        <begin position="260"/>
        <end position="317"/>
    </location>
</feature>
<dbReference type="InterPro" id="IPR036388">
    <property type="entry name" value="WH-like_DNA-bd_sf"/>
</dbReference>
<organism evidence="2 3">
    <name type="scientific">Sphingomonas liriopis</name>
    <dbReference type="NCBI Taxonomy" id="2949094"/>
    <lineage>
        <taxon>Bacteria</taxon>
        <taxon>Pseudomonadati</taxon>
        <taxon>Pseudomonadota</taxon>
        <taxon>Alphaproteobacteria</taxon>
        <taxon>Sphingomonadales</taxon>
        <taxon>Sphingomonadaceae</taxon>
        <taxon>Sphingomonas</taxon>
    </lineage>
</organism>
<accession>A0A9X2KUF2</accession>
<dbReference type="RefSeq" id="WP_254289923.1">
    <property type="nucleotide sequence ID" value="NZ_JAMLDY010000017.1"/>
</dbReference>
<dbReference type="GO" id="GO:0006355">
    <property type="term" value="P:regulation of DNA-templated transcription"/>
    <property type="evidence" value="ECO:0007669"/>
    <property type="project" value="InterPro"/>
</dbReference>
<sequence length="325" mass="35692">MTLSRIDERDLLPALHEGPHEDPRWGTFLHRLQRRTRADYVAIVVGRRDVPIERKIQWFAGQDVQARAQTLDDLAALDPTPYHLLRPGRVYSAFELIDPQDAVHSRFRRDYLERIGIRYGRFMRIPPVGELDGWLIVTRAADDFSAADGALISSLAVHLQIALRTLVAIERSRFRDAANDDALCRAGVGWAALDCSGRIVERGGDTSGPAVPHADDPADVALSVRAADHPLAATALPATVVLTRRARVLGDRVATALRDRFGLTQGEARIAVLLARGESLADAARTLGLTLETARNYSKRIFAKTGTRGQAALIRHILTEADGLA</sequence>
<evidence type="ECO:0000313" key="3">
    <source>
        <dbReference type="Proteomes" id="UP001139486"/>
    </source>
</evidence>
<dbReference type="GO" id="GO:0003677">
    <property type="term" value="F:DNA binding"/>
    <property type="evidence" value="ECO:0007669"/>
    <property type="project" value="InterPro"/>
</dbReference>
<gene>
    <name evidence="2" type="ORF">M9979_13715</name>
</gene>
<dbReference type="AlphaFoldDB" id="A0A9X2KUF2"/>
<evidence type="ECO:0000259" key="1">
    <source>
        <dbReference type="SMART" id="SM00421"/>
    </source>
</evidence>
<evidence type="ECO:0000313" key="2">
    <source>
        <dbReference type="EMBL" id="MCP3735928.1"/>
    </source>
</evidence>